<dbReference type="GO" id="GO:0003700">
    <property type="term" value="F:DNA-binding transcription factor activity"/>
    <property type="evidence" value="ECO:0007669"/>
    <property type="project" value="InterPro"/>
</dbReference>
<proteinExistence type="predicted"/>
<gene>
    <name evidence="5" type="ORF">DKW60_00025</name>
</gene>
<feature type="domain" description="HTH merR-type" evidence="4">
    <location>
        <begin position="1"/>
        <end position="69"/>
    </location>
</feature>
<evidence type="ECO:0000259" key="4">
    <source>
        <dbReference type="PROSITE" id="PS50937"/>
    </source>
</evidence>
<dbReference type="Proteomes" id="UP000245539">
    <property type="component" value="Unassembled WGS sequence"/>
</dbReference>
<dbReference type="InterPro" id="IPR047057">
    <property type="entry name" value="MerR_fam"/>
</dbReference>
<dbReference type="InterPro" id="IPR015358">
    <property type="entry name" value="Tscrpt_reg_MerR_DNA-bd"/>
</dbReference>
<dbReference type="EMBL" id="QGKM01000001">
    <property type="protein sequence ID" value="PWR00630.1"/>
    <property type="molecule type" value="Genomic_DNA"/>
</dbReference>
<dbReference type="InterPro" id="IPR000551">
    <property type="entry name" value="MerR-type_HTH_dom"/>
</dbReference>
<dbReference type="RefSeq" id="WP_109835611.1">
    <property type="nucleotide sequence ID" value="NZ_QGKM01000001.1"/>
</dbReference>
<name>A0A317CQS8_9GAMM</name>
<dbReference type="GO" id="GO:0003677">
    <property type="term" value="F:DNA binding"/>
    <property type="evidence" value="ECO:0007669"/>
    <property type="project" value="UniProtKB-KW"/>
</dbReference>
<protein>
    <submittedName>
        <fullName evidence="5">MerR family transcriptional regulator</fullName>
    </submittedName>
</protein>
<evidence type="ECO:0000313" key="6">
    <source>
        <dbReference type="Proteomes" id="UP000245539"/>
    </source>
</evidence>
<dbReference type="InterPro" id="IPR009061">
    <property type="entry name" value="DNA-bd_dom_put_sf"/>
</dbReference>
<dbReference type="PANTHER" id="PTHR30204:SF94">
    <property type="entry name" value="HEAVY METAL-DEPENDENT TRANSCRIPTIONAL REGULATOR HI_0293-RELATED"/>
    <property type="match status" value="1"/>
</dbReference>
<comment type="caution">
    <text evidence="5">The sequence shown here is derived from an EMBL/GenBank/DDBJ whole genome shotgun (WGS) entry which is preliminary data.</text>
</comment>
<dbReference type="PRINTS" id="PR00040">
    <property type="entry name" value="HTHMERR"/>
</dbReference>
<dbReference type="PANTHER" id="PTHR30204">
    <property type="entry name" value="REDOX-CYCLING DRUG-SENSING TRANSCRIPTIONAL ACTIVATOR SOXR"/>
    <property type="match status" value="1"/>
</dbReference>
<evidence type="ECO:0000256" key="1">
    <source>
        <dbReference type="ARBA" id="ARBA00023015"/>
    </source>
</evidence>
<dbReference type="PROSITE" id="PS00552">
    <property type="entry name" value="HTH_MERR_1"/>
    <property type="match status" value="1"/>
</dbReference>
<dbReference type="AlphaFoldDB" id="A0A317CQS8"/>
<dbReference type="PROSITE" id="PS50937">
    <property type="entry name" value="HTH_MERR_2"/>
    <property type="match status" value="1"/>
</dbReference>
<dbReference type="Pfam" id="PF00376">
    <property type="entry name" value="MerR"/>
    <property type="match status" value="1"/>
</dbReference>
<organism evidence="5 6">
    <name type="scientific">Leucothrix pacifica</name>
    <dbReference type="NCBI Taxonomy" id="1247513"/>
    <lineage>
        <taxon>Bacteria</taxon>
        <taxon>Pseudomonadati</taxon>
        <taxon>Pseudomonadota</taxon>
        <taxon>Gammaproteobacteria</taxon>
        <taxon>Thiotrichales</taxon>
        <taxon>Thiotrichaceae</taxon>
        <taxon>Leucothrix</taxon>
    </lineage>
</organism>
<evidence type="ECO:0000313" key="5">
    <source>
        <dbReference type="EMBL" id="PWR00630.1"/>
    </source>
</evidence>
<keyword evidence="1" id="KW-0805">Transcription regulation</keyword>
<dbReference type="OrthoDB" id="9808480at2"/>
<dbReference type="SUPFAM" id="SSF46955">
    <property type="entry name" value="Putative DNA-binding domain"/>
    <property type="match status" value="1"/>
</dbReference>
<accession>A0A317CQS8</accession>
<dbReference type="SMART" id="SM00422">
    <property type="entry name" value="HTH_MERR"/>
    <property type="match status" value="1"/>
</dbReference>
<keyword evidence="2" id="KW-0238">DNA-binding</keyword>
<sequence length="130" mass="14833">MRIGELAQAVGCHIETVRYYEKIGLIPASARKPNGYRDYSDKHLQYLRLVRRAKSLGFAQSEVQALVNLIESKDNSCEQVFSIVTQQIKVLDEKLKEIRRLKKALTDLSSACKEDKLSDCPALEELLQEH</sequence>
<keyword evidence="6" id="KW-1185">Reference proteome</keyword>
<dbReference type="Pfam" id="PF09278">
    <property type="entry name" value="MerR-DNA-bind"/>
    <property type="match status" value="1"/>
</dbReference>
<keyword evidence="3" id="KW-0804">Transcription</keyword>
<reference evidence="5 6" key="1">
    <citation type="submission" date="2018-05" db="EMBL/GenBank/DDBJ databases">
        <title>Leucothrix arctica sp. nov., isolated from Arctic seawater.</title>
        <authorList>
            <person name="Choi A."/>
            <person name="Baek K."/>
        </authorList>
    </citation>
    <scope>NUCLEOTIDE SEQUENCE [LARGE SCALE GENOMIC DNA]</scope>
    <source>
        <strain evidence="5 6">JCM 18388</strain>
    </source>
</reference>
<evidence type="ECO:0000256" key="3">
    <source>
        <dbReference type="ARBA" id="ARBA00023163"/>
    </source>
</evidence>
<evidence type="ECO:0000256" key="2">
    <source>
        <dbReference type="ARBA" id="ARBA00023125"/>
    </source>
</evidence>
<dbReference type="Gene3D" id="1.10.1660.10">
    <property type="match status" value="1"/>
</dbReference>